<comment type="caution">
    <text evidence="1">The sequence shown here is derived from an EMBL/GenBank/DDBJ whole genome shotgun (WGS) entry which is preliminary data.</text>
</comment>
<dbReference type="Pfam" id="PF07310">
    <property type="entry name" value="PAS_5"/>
    <property type="match status" value="1"/>
</dbReference>
<dbReference type="RefSeq" id="WP_170115856.1">
    <property type="nucleotide sequence ID" value="NZ_JBHEEX010000011.1"/>
</dbReference>
<dbReference type="EMBL" id="PZZZ01000004">
    <property type="protein sequence ID" value="PTM94963.1"/>
    <property type="molecule type" value="Genomic_DNA"/>
</dbReference>
<protein>
    <recommendedName>
        <fullName evidence="3">PAS domain-containing protein</fullName>
    </recommendedName>
</protein>
<dbReference type="PIRSF" id="PIRSF031878">
    <property type="entry name" value="UCP031878"/>
    <property type="match status" value="1"/>
</dbReference>
<dbReference type="InterPro" id="IPR009922">
    <property type="entry name" value="DUF1457"/>
</dbReference>
<evidence type="ECO:0000313" key="1">
    <source>
        <dbReference type="EMBL" id="PTM94963.1"/>
    </source>
</evidence>
<organism evidence="1 2">
    <name type="scientific">Mycoplana dimorpha</name>
    <dbReference type="NCBI Taxonomy" id="28320"/>
    <lineage>
        <taxon>Bacteria</taxon>
        <taxon>Pseudomonadati</taxon>
        <taxon>Pseudomonadota</taxon>
        <taxon>Alphaproteobacteria</taxon>
        <taxon>Hyphomicrobiales</taxon>
        <taxon>Rhizobiaceae</taxon>
        <taxon>Mycoplana</taxon>
    </lineage>
</organism>
<keyword evidence="2" id="KW-1185">Reference proteome</keyword>
<name>A0A2T5B7R0_MYCDI</name>
<reference evidence="1 2" key="1">
    <citation type="submission" date="2018-04" db="EMBL/GenBank/DDBJ databases">
        <title>Genomic Encyclopedia of Type Strains, Phase IV (KMG-IV): sequencing the most valuable type-strain genomes for metagenomic binning, comparative biology and taxonomic classification.</title>
        <authorList>
            <person name="Goeker M."/>
        </authorList>
    </citation>
    <scope>NUCLEOTIDE SEQUENCE [LARGE SCALE GENOMIC DNA]</scope>
    <source>
        <strain evidence="1 2">DSM 7138</strain>
    </source>
</reference>
<evidence type="ECO:0000313" key="2">
    <source>
        <dbReference type="Proteomes" id="UP000241247"/>
    </source>
</evidence>
<dbReference type="AlphaFoldDB" id="A0A2T5B7R0"/>
<evidence type="ECO:0008006" key="3">
    <source>
        <dbReference type="Google" id="ProtNLM"/>
    </source>
</evidence>
<proteinExistence type="predicted"/>
<dbReference type="Proteomes" id="UP000241247">
    <property type="component" value="Unassembled WGS sequence"/>
</dbReference>
<gene>
    <name evidence="1" type="ORF">C7449_10426</name>
</gene>
<accession>A0A2T5B7R0</accession>
<sequence length="206" mass="22482">MQTTTTRAIHAYWSGVRGARDVPDRRDIEPAALRQYLPDLFILEQVSGSAPLFRLAGTRLCALFGRELRATAFDRLFAAEVRDRIGRICGAVAAQRRAAVLLASACGQSSRLAAVEILLLPITSQSSHADRIFGALVPLEPVPPLALPLRPMTQVSFESVAPQQEFEPCPEPSPAALPATVIRVGARDFGQRLRRMLNLRVFDGGK</sequence>